<dbReference type="PANTHER" id="PTHR16231">
    <property type="entry name" value="COMM DOMAIN-CONTAINING PROTEIN 4-8 FAMILY MEMBER"/>
    <property type="match status" value="1"/>
</dbReference>
<proteinExistence type="predicted"/>
<dbReference type="InterPro" id="IPR017920">
    <property type="entry name" value="COMM"/>
</dbReference>
<dbReference type="GO" id="GO:0045892">
    <property type="term" value="P:negative regulation of DNA-templated transcription"/>
    <property type="evidence" value="ECO:0007669"/>
    <property type="project" value="TreeGrafter"/>
</dbReference>
<name>A0AAV4V7W6_CAEEX</name>
<evidence type="ECO:0000313" key="3">
    <source>
        <dbReference type="Proteomes" id="UP001054945"/>
    </source>
</evidence>
<feature type="domain" description="COMM" evidence="1">
    <location>
        <begin position="118"/>
        <end position="186"/>
    </location>
</feature>
<protein>
    <submittedName>
        <fullName evidence="2">COMM domain-containing protein 7</fullName>
    </submittedName>
</protein>
<dbReference type="Pfam" id="PF07258">
    <property type="entry name" value="COMM_domain"/>
    <property type="match status" value="1"/>
</dbReference>
<dbReference type="GO" id="GO:0033209">
    <property type="term" value="P:tumor necrosis factor-mediated signaling pathway"/>
    <property type="evidence" value="ECO:0007669"/>
    <property type="project" value="TreeGrafter"/>
</dbReference>
<evidence type="ECO:0000313" key="2">
    <source>
        <dbReference type="EMBL" id="GIY66332.1"/>
    </source>
</evidence>
<dbReference type="EMBL" id="BPLR01014109">
    <property type="protein sequence ID" value="GIY66332.1"/>
    <property type="molecule type" value="Genomic_DNA"/>
</dbReference>
<dbReference type="AlphaFoldDB" id="A0AAV4V7W6"/>
<evidence type="ECO:0000259" key="1">
    <source>
        <dbReference type="PROSITE" id="PS51269"/>
    </source>
</evidence>
<sequence length="186" mass="21316">MPDFELFQKLSQEVYLELLDTSFKGLTEKLQPSQLFSRYKTICSNSGVEFSELEPLLQQLLQLSRDAARKNKSLTQLHDELLNLGLNEDLVDLFTERWEKVHSSLVQTSVAETIPINPLIDMEWKFGVTSASSQSNTVGNVFLQMKLDVDQGNGRIKTVCFELQLSEFYAFLHEMERARASLDYLS</sequence>
<dbReference type="PANTHER" id="PTHR16231:SF2">
    <property type="entry name" value="COMM DOMAIN-CONTAINING PROTEIN 7"/>
    <property type="match status" value="1"/>
</dbReference>
<dbReference type="GO" id="GO:0051059">
    <property type="term" value="F:NF-kappaB binding"/>
    <property type="evidence" value="ECO:0007669"/>
    <property type="project" value="TreeGrafter"/>
</dbReference>
<accession>A0AAV4V7W6</accession>
<dbReference type="InterPro" id="IPR047155">
    <property type="entry name" value="COMMD4/6/7/8"/>
</dbReference>
<dbReference type="Proteomes" id="UP001054945">
    <property type="component" value="Unassembled WGS sequence"/>
</dbReference>
<keyword evidence="3" id="KW-1185">Reference proteome</keyword>
<gene>
    <name evidence="2" type="primary">Commd7</name>
    <name evidence="2" type="ORF">CEXT_683021</name>
</gene>
<organism evidence="2 3">
    <name type="scientific">Caerostris extrusa</name>
    <name type="common">Bark spider</name>
    <name type="synonym">Caerostris bankana</name>
    <dbReference type="NCBI Taxonomy" id="172846"/>
    <lineage>
        <taxon>Eukaryota</taxon>
        <taxon>Metazoa</taxon>
        <taxon>Ecdysozoa</taxon>
        <taxon>Arthropoda</taxon>
        <taxon>Chelicerata</taxon>
        <taxon>Arachnida</taxon>
        <taxon>Araneae</taxon>
        <taxon>Araneomorphae</taxon>
        <taxon>Entelegynae</taxon>
        <taxon>Araneoidea</taxon>
        <taxon>Araneidae</taxon>
        <taxon>Caerostris</taxon>
    </lineage>
</organism>
<dbReference type="PROSITE" id="PS51269">
    <property type="entry name" value="COMM"/>
    <property type="match status" value="1"/>
</dbReference>
<reference evidence="2 3" key="1">
    <citation type="submission" date="2021-06" db="EMBL/GenBank/DDBJ databases">
        <title>Caerostris extrusa draft genome.</title>
        <authorList>
            <person name="Kono N."/>
            <person name="Arakawa K."/>
        </authorList>
    </citation>
    <scope>NUCLEOTIDE SEQUENCE [LARGE SCALE GENOMIC DNA]</scope>
</reference>
<comment type="caution">
    <text evidence="2">The sequence shown here is derived from an EMBL/GenBank/DDBJ whole genome shotgun (WGS) entry which is preliminary data.</text>
</comment>